<dbReference type="Proteomes" id="UP000011769">
    <property type="component" value="Unassembled WGS sequence"/>
</dbReference>
<sequence length="152" mass="17198">MARKPYYRQNDGHLPKDPPDYLGRLSGECYRKVVPFLDATNKVDRIDVHLVEMYCTNYEIYRQAYADIQDNGIQTAIYKSVQNQMGDKIGEDFVGFKKNPAVDIMKNANTQLTSIGTALGLSPKARQELLAIASEDKNEKSTAELMKEFLGK</sequence>
<dbReference type="RefSeq" id="WP_003108376.1">
    <property type="nucleotide sequence ID" value="NZ_ALYM01000003.1"/>
</dbReference>
<accession>A0ABN0IS77</accession>
<organism evidence="1 2">
    <name type="scientific">Streptococcus parauberis KRS-02083</name>
    <dbReference type="NCBI Taxonomy" id="1207545"/>
    <lineage>
        <taxon>Bacteria</taxon>
        <taxon>Bacillati</taxon>
        <taxon>Bacillota</taxon>
        <taxon>Bacilli</taxon>
        <taxon>Lactobacillales</taxon>
        <taxon>Streptococcaceae</taxon>
        <taxon>Streptococcus</taxon>
    </lineage>
</organism>
<reference evidence="1 2" key="1">
    <citation type="journal article" date="2013" name="PLoS ONE">
        <title>Comparative Genomic Characterization of Three Streptococcus parauberis Strains in Fish Pathogen, as Assessed by Wide-Genome Analyses.</title>
        <authorList>
            <person name="Nho S.W."/>
            <person name="Hikima J."/>
            <person name="Park S.B."/>
            <person name="Jang H.B."/>
            <person name="Cha I.S."/>
            <person name="Yasuike M."/>
            <person name="Nakamura Y."/>
            <person name="Fujiwara A."/>
            <person name="Sano M."/>
            <person name="Kanai K."/>
            <person name="Kondo H."/>
            <person name="Hirono I."/>
            <person name="Takeyama H."/>
            <person name="Aoki T."/>
            <person name="Jung T.S."/>
        </authorList>
    </citation>
    <scope>NUCLEOTIDE SEQUENCE [LARGE SCALE GENOMIC DNA]</scope>
    <source>
        <strain evidence="1 2">KRS-02083</strain>
    </source>
</reference>
<dbReference type="Pfam" id="PF05119">
    <property type="entry name" value="Terminase_4"/>
    <property type="match status" value="1"/>
</dbReference>
<evidence type="ECO:0000313" key="2">
    <source>
        <dbReference type="Proteomes" id="UP000011769"/>
    </source>
</evidence>
<name>A0ABN0IS77_9STRE</name>
<gene>
    <name evidence="1" type="ORF">SPJ1_1179</name>
</gene>
<dbReference type="InterPro" id="IPR006448">
    <property type="entry name" value="Phage_term_ssu_P27"/>
</dbReference>
<dbReference type="EMBL" id="ALYM01000003">
    <property type="protein sequence ID" value="EMG25768.1"/>
    <property type="molecule type" value="Genomic_DNA"/>
</dbReference>
<protein>
    <submittedName>
        <fullName evidence="1">Small subunit terminase</fullName>
    </submittedName>
</protein>
<comment type="caution">
    <text evidence="1">The sequence shown here is derived from an EMBL/GenBank/DDBJ whole genome shotgun (WGS) entry which is preliminary data.</text>
</comment>
<keyword evidence="2" id="KW-1185">Reference proteome</keyword>
<evidence type="ECO:0000313" key="1">
    <source>
        <dbReference type="EMBL" id="EMG25768.1"/>
    </source>
</evidence>
<dbReference type="NCBIfam" id="TIGR01558">
    <property type="entry name" value="sm_term_P27"/>
    <property type="match status" value="1"/>
</dbReference>
<proteinExistence type="predicted"/>